<dbReference type="STRING" id="1036808.A0A0C3A7Y9"/>
<sequence>MIATSKALVLALCLLWSHVGSGQSSSIANYAPTVASSCPNSSSSSANSTFIRTFAPESQSINSQEQAYISARESNVIAGAWSAWLGDGSGIGYNLSSFQGYFPRVGVAIGGASLRTAQFGAGVLSALDARNGTANKIGTGGLLQVASYLAGSSGGALLAGSLVTNDWPSPGDLVFGNGTSLSGWMLDLDLIAPSSIDVSDKENQEYWGSILASVQAKASAPMDTSMTDIWGRMVSYHFLNGTTRDNFFTNQTGHGAGELWSHVSLLPSYQDHSIPFPIIVADSVGSNETNATSLSLNNAVYEITPQEFGSWDPQLSAMTNIAYVGTQFMNGEPTNTSSCITGFDQVGFIMGTSGSAFNGILDASTGQFAGFDPENGDASGMQFLYQQLSSRVQTRSQTVANWPNPFNGLNPSSFQDSDSQWLSLVDGGSNLEQVPFGSLLVKIRGIDVVVAVDASADDPNRWPNGTSLLSTSQRISSVLSSSHQGFPPIPSSVQNFTSTGVNQRPTFFGCNPSQIPAEYPLVIYLPNSPPLDGSPPSTNTDDMQFAYTPLFTEVFINQASANTLGGFLPNTTSPDPNWGKCLQCAAIDRARLKLTPPPSRSDFCSQCFSQYCYDPSSPPSVQELPGRNYVFLNPDPGGVTKVKKFLSSNEGSIIGGVVAVVCVAAGAIGFIFWWRRRQERKSRYSRVHDLRDDDEPWKFYDSNSGEYEMPVHRMSIG</sequence>
<dbReference type="PROSITE" id="PS51210">
    <property type="entry name" value="PLA2C"/>
    <property type="match status" value="1"/>
</dbReference>
<protein>
    <recommendedName>
        <fullName evidence="2 9">Lysophospholipase</fullName>
        <ecNumber evidence="2 9">3.1.1.5</ecNumber>
    </recommendedName>
</protein>
<dbReference type="InterPro" id="IPR016035">
    <property type="entry name" value="Acyl_Trfase/lysoPLipase"/>
</dbReference>
<evidence type="ECO:0000256" key="9">
    <source>
        <dbReference type="RuleBase" id="RU362103"/>
    </source>
</evidence>
<feature type="domain" description="PLA2c" evidence="11">
    <location>
        <begin position="47"/>
        <end position="618"/>
    </location>
</feature>
<dbReference type="InParanoid" id="A0A0C3A7Y9"/>
<evidence type="ECO:0000256" key="4">
    <source>
        <dbReference type="ARBA" id="ARBA00022801"/>
    </source>
</evidence>
<dbReference type="HOGENOM" id="CLU_014602_1_0_1"/>
<dbReference type="EMBL" id="KN822006">
    <property type="protein sequence ID" value="KIM69818.1"/>
    <property type="molecule type" value="Genomic_DNA"/>
</dbReference>
<keyword evidence="10" id="KW-1133">Transmembrane helix</keyword>
<proteinExistence type="inferred from homology"/>
<comment type="similarity">
    <text evidence="1 9">Belongs to the lysophospholipase family.</text>
</comment>
<dbReference type="PANTHER" id="PTHR10728:SF33">
    <property type="entry name" value="LYSOPHOSPHOLIPASE 1-RELATED"/>
    <property type="match status" value="1"/>
</dbReference>
<organism evidence="12 13">
    <name type="scientific">Scleroderma citrinum Foug A</name>
    <dbReference type="NCBI Taxonomy" id="1036808"/>
    <lineage>
        <taxon>Eukaryota</taxon>
        <taxon>Fungi</taxon>
        <taxon>Dikarya</taxon>
        <taxon>Basidiomycota</taxon>
        <taxon>Agaricomycotina</taxon>
        <taxon>Agaricomycetes</taxon>
        <taxon>Agaricomycetidae</taxon>
        <taxon>Boletales</taxon>
        <taxon>Sclerodermatineae</taxon>
        <taxon>Sclerodermataceae</taxon>
        <taxon>Scleroderma</taxon>
    </lineage>
</organism>
<evidence type="ECO:0000256" key="3">
    <source>
        <dbReference type="ARBA" id="ARBA00022729"/>
    </source>
</evidence>
<feature type="transmembrane region" description="Helical" evidence="10">
    <location>
        <begin position="653"/>
        <end position="674"/>
    </location>
</feature>
<dbReference type="Proteomes" id="UP000053989">
    <property type="component" value="Unassembled WGS sequence"/>
</dbReference>
<evidence type="ECO:0000256" key="8">
    <source>
        <dbReference type="PROSITE-ProRule" id="PRU00555"/>
    </source>
</evidence>
<keyword evidence="4 8" id="KW-0378">Hydrolase</keyword>
<evidence type="ECO:0000259" key="11">
    <source>
        <dbReference type="PROSITE" id="PS51210"/>
    </source>
</evidence>
<dbReference type="InterPro" id="IPR002642">
    <property type="entry name" value="LysoPLipase_cat_dom"/>
</dbReference>
<evidence type="ECO:0000256" key="2">
    <source>
        <dbReference type="ARBA" id="ARBA00013274"/>
    </source>
</evidence>
<reference evidence="12 13" key="1">
    <citation type="submission" date="2014-04" db="EMBL/GenBank/DDBJ databases">
        <authorList>
            <consortium name="DOE Joint Genome Institute"/>
            <person name="Kuo A."/>
            <person name="Kohler A."/>
            <person name="Nagy L.G."/>
            <person name="Floudas D."/>
            <person name="Copeland A."/>
            <person name="Barry K.W."/>
            <person name="Cichocki N."/>
            <person name="Veneault-Fourrey C."/>
            <person name="LaButti K."/>
            <person name="Lindquist E.A."/>
            <person name="Lipzen A."/>
            <person name="Lundell T."/>
            <person name="Morin E."/>
            <person name="Murat C."/>
            <person name="Sun H."/>
            <person name="Tunlid A."/>
            <person name="Henrissat B."/>
            <person name="Grigoriev I.V."/>
            <person name="Hibbett D.S."/>
            <person name="Martin F."/>
            <person name="Nordberg H.P."/>
            <person name="Cantor M.N."/>
            <person name="Hua S.X."/>
        </authorList>
    </citation>
    <scope>NUCLEOTIDE SEQUENCE [LARGE SCALE GENOMIC DNA]</scope>
    <source>
        <strain evidence="12 13">Foug A</strain>
    </source>
</reference>
<gene>
    <name evidence="12" type="ORF">SCLCIDRAFT_730724</name>
</gene>
<dbReference type="AlphaFoldDB" id="A0A0C3A7Y9"/>
<evidence type="ECO:0000313" key="12">
    <source>
        <dbReference type="EMBL" id="KIM69818.1"/>
    </source>
</evidence>
<dbReference type="OrthoDB" id="4084751at2759"/>
<evidence type="ECO:0000256" key="6">
    <source>
        <dbReference type="ARBA" id="ARBA00023098"/>
    </source>
</evidence>
<dbReference type="SUPFAM" id="SSF52151">
    <property type="entry name" value="FabD/lysophospholipase-like"/>
    <property type="match status" value="1"/>
</dbReference>
<comment type="catalytic activity">
    <reaction evidence="9">
        <text>a 1-acyl-sn-glycero-3-phosphocholine + H2O = sn-glycerol 3-phosphocholine + a fatty acid + H(+)</text>
        <dbReference type="Rhea" id="RHEA:15177"/>
        <dbReference type="ChEBI" id="CHEBI:15377"/>
        <dbReference type="ChEBI" id="CHEBI:15378"/>
        <dbReference type="ChEBI" id="CHEBI:16870"/>
        <dbReference type="ChEBI" id="CHEBI:28868"/>
        <dbReference type="ChEBI" id="CHEBI:58168"/>
        <dbReference type="EC" id="3.1.1.5"/>
    </reaction>
</comment>
<keyword evidence="10" id="KW-0472">Membrane</keyword>
<keyword evidence="13" id="KW-1185">Reference proteome</keyword>
<dbReference type="GO" id="GO:0004622">
    <property type="term" value="F:phosphatidylcholine lysophospholipase activity"/>
    <property type="evidence" value="ECO:0007669"/>
    <property type="project" value="UniProtKB-EC"/>
</dbReference>
<dbReference type="EC" id="3.1.1.5" evidence="2 9"/>
<name>A0A0C3A7Y9_9AGAM</name>
<dbReference type="PANTHER" id="PTHR10728">
    <property type="entry name" value="CYTOSOLIC PHOSPHOLIPASE A2"/>
    <property type="match status" value="1"/>
</dbReference>
<dbReference type="Gene3D" id="3.40.1090.10">
    <property type="entry name" value="Cytosolic phospholipase A2 catalytic domain"/>
    <property type="match status" value="1"/>
</dbReference>
<keyword evidence="10" id="KW-0812">Transmembrane</keyword>
<evidence type="ECO:0000256" key="7">
    <source>
        <dbReference type="ARBA" id="ARBA00023180"/>
    </source>
</evidence>
<keyword evidence="7" id="KW-0325">Glycoprotein</keyword>
<evidence type="ECO:0000313" key="13">
    <source>
        <dbReference type="Proteomes" id="UP000053989"/>
    </source>
</evidence>
<dbReference type="GO" id="GO:0005829">
    <property type="term" value="C:cytosol"/>
    <property type="evidence" value="ECO:0007669"/>
    <property type="project" value="TreeGrafter"/>
</dbReference>
<keyword evidence="6 8" id="KW-0443">Lipid metabolism</keyword>
<feature type="chain" id="PRO_5005111005" description="Lysophospholipase" evidence="9">
    <location>
        <begin position="23"/>
        <end position="717"/>
    </location>
</feature>
<evidence type="ECO:0000256" key="10">
    <source>
        <dbReference type="SAM" id="Phobius"/>
    </source>
</evidence>
<dbReference type="GO" id="GO:0004623">
    <property type="term" value="F:phospholipase A2 activity"/>
    <property type="evidence" value="ECO:0007669"/>
    <property type="project" value="TreeGrafter"/>
</dbReference>
<evidence type="ECO:0000256" key="5">
    <source>
        <dbReference type="ARBA" id="ARBA00022963"/>
    </source>
</evidence>
<reference evidence="13" key="2">
    <citation type="submission" date="2015-01" db="EMBL/GenBank/DDBJ databases">
        <title>Evolutionary Origins and Diversification of the Mycorrhizal Mutualists.</title>
        <authorList>
            <consortium name="DOE Joint Genome Institute"/>
            <consortium name="Mycorrhizal Genomics Consortium"/>
            <person name="Kohler A."/>
            <person name="Kuo A."/>
            <person name="Nagy L.G."/>
            <person name="Floudas D."/>
            <person name="Copeland A."/>
            <person name="Barry K.W."/>
            <person name="Cichocki N."/>
            <person name="Veneault-Fourrey C."/>
            <person name="LaButti K."/>
            <person name="Lindquist E.A."/>
            <person name="Lipzen A."/>
            <person name="Lundell T."/>
            <person name="Morin E."/>
            <person name="Murat C."/>
            <person name="Riley R."/>
            <person name="Ohm R."/>
            <person name="Sun H."/>
            <person name="Tunlid A."/>
            <person name="Henrissat B."/>
            <person name="Grigoriev I.V."/>
            <person name="Hibbett D.S."/>
            <person name="Martin F."/>
        </authorList>
    </citation>
    <scope>NUCLEOTIDE SEQUENCE [LARGE SCALE GENOMIC DNA]</scope>
    <source>
        <strain evidence="13">Foug A</strain>
    </source>
</reference>
<dbReference type="Pfam" id="PF01735">
    <property type="entry name" value="PLA2_B"/>
    <property type="match status" value="1"/>
</dbReference>
<evidence type="ECO:0000256" key="1">
    <source>
        <dbReference type="ARBA" id="ARBA00008780"/>
    </source>
</evidence>
<dbReference type="SMART" id="SM00022">
    <property type="entry name" value="PLAc"/>
    <property type="match status" value="1"/>
</dbReference>
<dbReference type="GO" id="GO:0046475">
    <property type="term" value="P:glycerophospholipid catabolic process"/>
    <property type="evidence" value="ECO:0007669"/>
    <property type="project" value="TreeGrafter"/>
</dbReference>
<keyword evidence="3 9" id="KW-0732">Signal</keyword>
<dbReference type="FunCoup" id="A0A0C3A7Y9">
    <property type="interactions" value="207"/>
</dbReference>
<feature type="signal peptide" evidence="9">
    <location>
        <begin position="1"/>
        <end position="22"/>
    </location>
</feature>
<keyword evidence="5 8" id="KW-0442">Lipid degradation</keyword>
<accession>A0A0C3A7Y9</accession>